<feature type="region of interest" description="Disordered" evidence="4">
    <location>
        <begin position="504"/>
        <end position="524"/>
    </location>
</feature>
<feature type="compositionally biased region" description="Pro residues" evidence="4">
    <location>
        <begin position="60"/>
        <end position="75"/>
    </location>
</feature>
<keyword evidence="2 7" id="KW-0645">Protease</keyword>
<sequence>MTDETRDGREGAPVGTEGGSGATSEERTERRGRPEFFPAEDGPPITRDAPRWEGLGEPAGHPPQAPPTQPYGPPDRPQEGDAPGRASWQEPGGPDRPPMDGGAPGTGPVPPPGNPGITFRMPPPPPPQNAVGMGPGWAPPPAPPGGNPGGPGLRGLPSLGVLVVLAVVVALIAGGFGGVGGYLLAQRDGASVTDPSYTIEPAPTGNVNRDPQSVAGVAARVLPSVVSLEVRGVREGGTGSGFIIQGGYVVTNNHVVAPAGRFGQITVSFNNGKTSPAKLVGTDPSSDIAVVKPENLYGMPTITLGDSDSVVVGDPVIAIGAPLGLTGTVTTGIVSAVNRPVQAGGEGGSDVAWINAIQTDAAINPGNSGGPLVNASGQVIGVNSAIASLGSGSQSGNIGLGFAIPSNQVRRIAQELITTGVAKTPRIGISIDQTYTGEGVRIATSVFQGQAPVEEGGPADKAGLKPGDIILAIDGKPMLSGDQLIVTIRSKAPGDKIKVTYRRAGKEHTTEVEVGATVPNPQPS</sequence>
<reference evidence="7 8" key="1">
    <citation type="submission" date="2019-06" db="EMBL/GenBank/DDBJ databases">
        <title>Sequencing the genomes of 1000 actinobacteria strains.</title>
        <authorList>
            <person name="Klenk H.-P."/>
        </authorList>
    </citation>
    <scope>NUCLEOTIDE SEQUENCE [LARGE SCALE GENOMIC DNA]</scope>
    <source>
        <strain evidence="7 8">DSM 43186</strain>
    </source>
</reference>
<dbReference type="InterPro" id="IPR001940">
    <property type="entry name" value="Peptidase_S1C"/>
</dbReference>
<feature type="compositionally biased region" description="Pro residues" evidence="4">
    <location>
        <begin position="137"/>
        <end position="146"/>
    </location>
</feature>
<dbReference type="PROSITE" id="PS50106">
    <property type="entry name" value="PDZ"/>
    <property type="match status" value="1"/>
</dbReference>
<evidence type="ECO:0000313" key="8">
    <source>
        <dbReference type="Proteomes" id="UP000319213"/>
    </source>
</evidence>
<feature type="region of interest" description="Disordered" evidence="4">
    <location>
        <begin position="1"/>
        <end position="151"/>
    </location>
</feature>
<feature type="compositionally biased region" description="Basic and acidic residues" evidence="4">
    <location>
        <begin position="1"/>
        <end position="10"/>
    </location>
</feature>
<keyword evidence="5" id="KW-1133">Transmembrane helix</keyword>
<name>A0A543IT67_9ACTN</name>
<comment type="similarity">
    <text evidence="1">Belongs to the peptidase S1C family.</text>
</comment>
<dbReference type="SMART" id="SM00228">
    <property type="entry name" value="PDZ"/>
    <property type="match status" value="1"/>
</dbReference>
<dbReference type="InterPro" id="IPR051201">
    <property type="entry name" value="Chloro_Bact_Ser_Proteases"/>
</dbReference>
<feature type="domain" description="PDZ" evidence="6">
    <location>
        <begin position="453"/>
        <end position="503"/>
    </location>
</feature>
<dbReference type="AlphaFoldDB" id="A0A543IT67"/>
<dbReference type="GO" id="GO:0006508">
    <property type="term" value="P:proteolysis"/>
    <property type="evidence" value="ECO:0007669"/>
    <property type="project" value="UniProtKB-KW"/>
</dbReference>
<evidence type="ECO:0000313" key="7">
    <source>
        <dbReference type="EMBL" id="TQM73747.1"/>
    </source>
</evidence>
<dbReference type="PANTHER" id="PTHR43343">
    <property type="entry name" value="PEPTIDASE S12"/>
    <property type="match status" value="1"/>
</dbReference>
<comment type="caution">
    <text evidence="7">The sequence shown here is derived from an EMBL/GenBank/DDBJ whole genome shotgun (WGS) entry which is preliminary data.</text>
</comment>
<organism evidence="7 8">
    <name type="scientific">Thermopolyspora flexuosa</name>
    <dbReference type="NCBI Taxonomy" id="103836"/>
    <lineage>
        <taxon>Bacteria</taxon>
        <taxon>Bacillati</taxon>
        <taxon>Actinomycetota</taxon>
        <taxon>Actinomycetes</taxon>
        <taxon>Streptosporangiales</taxon>
        <taxon>Streptosporangiaceae</taxon>
        <taxon>Thermopolyspora</taxon>
    </lineage>
</organism>
<evidence type="ECO:0000256" key="1">
    <source>
        <dbReference type="ARBA" id="ARBA00010541"/>
    </source>
</evidence>
<dbReference type="InterPro" id="IPR009003">
    <property type="entry name" value="Peptidase_S1_PA"/>
</dbReference>
<evidence type="ECO:0000256" key="2">
    <source>
        <dbReference type="ARBA" id="ARBA00022670"/>
    </source>
</evidence>
<dbReference type="Gene3D" id="2.40.10.10">
    <property type="entry name" value="Trypsin-like serine proteases"/>
    <property type="match status" value="2"/>
</dbReference>
<evidence type="ECO:0000256" key="4">
    <source>
        <dbReference type="SAM" id="MobiDB-lite"/>
    </source>
</evidence>
<feature type="compositionally biased region" description="Basic and acidic residues" evidence="4">
    <location>
        <begin position="24"/>
        <end position="34"/>
    </location>
</feature>
<protein>
    <submittedName>
        <fullName evidence="7">Putative serine protease PepD</fullName>
    </submittedName>
</protein>
<dbReference type="Pfam" id="PF13180">
    <property type="entry name" value="PDZ_2"/>
    <property type="match status" value="1"/>
</dbReference>
<dbReference type="GO" id="GO:0004252">
    <property type="term" value="F:serine-type endopeptidase activity"/>
    <property type="evidence" value="ECO:0007669"/>
    <property type="project" value="InterPro"/>
</dbReference>
<dbReference type="EMBL" id="VFPQ01000001">
    <property type="protein sequence ID" value="TQM73747.1"/>
    <property type="molecule type" value="Genomic_DNA"/>
</dbReference>
<dbReference type="OrthoDB" id="73775at2"/>
<dbReference type="InterPro" id="IPR001478">
    <property type="entry name" value="PDZ"/>
</dbReference>
<proteinExistence type="inferred from homology"/>
<dbReference type="SUPFAM" id="SSF50156">
    <property type="entry name" value="PDZ domain-like"/>
    <property type="match status" value="1"/>
</dbReference>
<dbReference type="InterPro" id="IPR043504">
    <property type="entry name" value="Peptidase_S1_PA_chymotrypsin"/>
</dbReference>
<evidence type="ECO:0000256" key="5">
    <source>
        <dbReference type="SAM" id="Phobius"/>
    </source>
</evidence>
<dbReference type="InterPro" id="IPR036034">
    <property type="entry name" value="PDZ_sf"/>
</dbReference>
<dbReference type="Gene3D" id="2.30.42.10">
    <property type="match status" value="1"/>
</dbReference>
<accession>A0A543IT67</accession>
<keyword evidence="5" id="KW-0472">Membrane</keyword>
<evidence type="ECO:0000259" key="6">
    <source>
        <dbReference type="PROSITE" id="PS50106"/>
    </source>
</evidence>
<keyword evidence="5" id="KW-0812">Transmembrane</keyword>
<dbReference type="Pfam" id="PF13365">
    <property type="entry name" value="Trypsin_2"/>
    <property type="match status" value="1"/>
</dbReference>
<keyword evidence="3" id="KW-0378">Hydrolase</keyword>
<dbReference type="SUPFAM" id="SSF50494">
    <property type="entry name" value="Trypsin-like serine proteases"/>
    <property type="match status" value="1"/>
</dbReference>
<dbReference type="RefSeq" id="WP_142258018.1">
    <property type="nucleotide sequence ID" value="NZ_BMPV01000004.1"/>
</dbReference>
<evidence type="ECO:0000256" key="3">
    <source>
        <dbReference type="ARBA" id="ARBA00022801"/>
    </source>
</evidence>
<dbReference type="Proteomes" id="UP000319213">
    <property type="component" value="Unassembled WGS sequence"/>
</dbReference>
<gene>
    <name evidence="7" type="ORF">FHX40_0400</name>
</gene>
<dbReference type="PANTHER" id="PTHR43343:SF3">
    <property type="entry name" value="PROTEASE DO-LIKE 8, CHLOROPLASTIC"/>
    <property type="match status" value="1"/>
</dbReference>
<dbReference type="PRINTS" id="PR00834">
    <property type="entry name" value="PROTEASES2C"/>
</dbReference>
<feature type="transmembrane region" description="Helical" evidence="5">
    <location>
        <begin position="159"/>
        <end position="185"/>
    </location>
</feature>
<keyword evidence="8" id="KW-1185">Reference proteome</keyword>